<gene>
    <name evidence="1" type="ORF">AEK19_MT2179</name>
</gene>
<organism evidence="1">
    <name type="scientific">Utricularia reniformis</name>
    <dbReference type="NCBI Taxonomy" id="192314"/>
    <lineage>
        <taxon>Eukaryota</taxon>
        <taxon>Viridiplantae</taxon>
        <taxon>Streptophyta</taxon>
        <taxon>Embryophyta</taxon>
        <taxon>Tracheophyta</taxon>
        <taxon>Spermatophyta</taxon>
        <taxon>Magnoliopsida</taxon>
        <taxon>eudicotyledons</taxon>
        <taxon>Gunneridae</taxon>
        <taxon>Pentapetalae</taxon>
        <taxon>asterids</taxon>
        <taxon>lamiids</taxon>
        <taxon>Lamiales</taxon>
        <taxon>Lentibulariaceae</taxon>
        <taxon>Utricularia</taxon>
    </lineage>
</organism>
<dbReference type="EMBL" id="KY774314">
    <property type="protein sequence ID" value="ART32326.1"/>
    <property type="molecule type" value="Genomic_DNA"/>
</dbReference>
<protein>
    <submittedName>
        <fullName evidence="1">Uncharacterized protein</fullName>
    </submittedName>
</protein>
<dbReference type="AlphaFoldDB" id="A0A1Y0B4E3"/>
<sequence>MPSPSAIPTETAVYSNICICHFADLMPSEIDRGLLVD</sequence>
<proteinExistence type="predicted"/>
<keyword evidence="1" id="KW-0496">Mitochondrion</keyword>
<geneLocation type="mitochondrion" evidence="1"/>
<reference evidence="1" key="1">
    <citation type="submission" date="2017-03" db="EMBL/GenBank/DDBJ databases">
        <title>The mitochondrial genome of the carnivorous plant Utricularia reniformis (Lentibulariaceae): structure, comparative analysis and evolutionary landmarks.</title>
        <authorList>
            <person name="Silva S.R."/>
            <person name="Alvarenga D.O."/>
            <person name="Michael T.P."/>
            <person name="Miranda V.F.O."/>
            <person name="Varani A.M."/>
        </authorList>
    </citation>
    <scope>NUCLEOTIDE SEQUENCE</scope>
</reference>
<accession>A0A1Y0B4E3</accession>
<evidence type="ECO:0000313" key="1">
    <source>
        <dbReference type="EMBL" id="ART32326.1"/>
    </source>
</evidence>
<name>A0A1Y0B4E3_9LAMI</name>